<name>A0A9N9FGX2_9GLOM</name>
<evidence type="ECO:0000313" key="4">
    <source>
        <dbReference type="Proteomes" id="UP000789342"/>
    </source>
</evidence>
<feature type="compositionally biased region" description="Low complexity" evidence="1">
    <location>
        <begin position="219"/>
        <end position="236"/>
    </location>
</feature>
<keyword evidence="4" id="KW-1185">Reference proteome</keyword>
<feature type="region of interest" description="Disordered" evidence="1">
    <location>
        <begin position="219"/>
        <end position="240"/>
    </location>
</feature>
<reference evidence="3" key="1">
    <citation type="submission" date="2021-06" db="EMBL/GenBank/DDBJ databases">
        <authorList>
            <person name="Kallberg Y."/>
            <person name="Tangrot J."/>
            <person name="Rosling A."/>
        </authorList>
    </citation>
    <scope>NUCLEOTIDE SEQUENCE</scope>
    <source>
        <strain evidence="3">CL551</strain>
    </source>
</reference>
<dbReference type="EMBL" id="CAJVPV010002762">
    <property type="protein sequence ID" value="CAG8535281.1"/>
    <property type="molecule type" value="Genomic_DNA"/>
</dbReference>
<evidence type="ECO:0000313" key="3">
    <source>
        <dbReference type="EMBL" id="CAG8535281.1"/>
    </source>
</evidence>
<accession>A0A9N9FGX2</accession>
<comment type="caution">
    <text evidence="3">The sequence shown here is derived from an EMBL/GenBank/DDBJ whole genome shotgun (WGS) entry which is preliminary data.</text>
</comment>
<dbReference type="AlphaFoldDB" id="A0A9N9FGX2"/>
<proteinExistence type="predicted"/>
<gene>
    <name evidence="3" type="ORF">AMORRO_LOCUS4865</name>
</gene>
<feature type="transmembrane region" description="Helical" evidence="2">
    <location>
        <begin position="142"/>
        <end position="165"/>
    </location>
</feature>
<evidence type="ECO:0000256" key="1">
    <source>
        <dbReference type="SAM" id="MobiDB-lite"/>
    </source>
</evidence>
<keyword evidence="2" id="KW-0812">Transmembrane</keyword>
<keyword evidence="2" id="KW-1133">Transmembrane helix</keyword>
<evidence type="ECO:0000256" key="2">
    <source>
        <dbReference type="SAM" id="Phobius"/>
    </source>
</evidence>
<sequence length="404" mass="46671">MLTINLEQWERLPVPDLSILKKTTVDILKYFNKCEETPEQIEYVIEQGQTFRSLTILRATECQKMASYADDMISYFEHLSGERESISSLMRPLEDLLSEAQNRKDSAEKLKCSINSDLKKVDLRDRSSDDRFLQVKSWSAKLIHIVLLVAIVIMLYITNIATLILPSTATESSEIKMEPVTTTIFYTTVSYEPSSYWYYFYTEQTLTITTSRLEIISADTTENSEQTATTTTADQTDATEKSEQTDAHWTWIYIPRWLSNDNSVDKATDTTTPHQMHVIQEHKSAINLFLTVVFAFTLGNFLSSGSNYQDNIVQALKSENKKLKGYVDAIDAKLPIIEENTTTLIKFWEQQVNNINNLIQALNSVDAKERIQFPPEVCRTIIGEWKEQREYCENFYKEIKRICR</sequence>
<protein>
    <submittedName>
        <fullName evidence="3">10333_t:CDS:1</fullName>
    </submittedName>
</protein>
<keyword evidence="2" id="KW-0472">Membrane</keyword>
<organism evidence="3 4">
    <name type="scientific">Acaulospora morrowiae</name>
    <dbReference type="NCBI Taxonomy" id="94023"/>
    <lineage>
        <taxon>Eukaryota</taxon>
        <taxon>Fungi</taxon>
        <taxon>Fungi incertae sedis</taxon>
        <taxon>Mucoromycota</taxon>
        <taxon>Glomeromycotina</taxon>
        <taxon>Glomeromycetes</taxon>
        <taxon>Diversisporales</taxon>
        <taxon>Acaulosporaceae</taxon>
        <taxon>Acaulospora</taxon>
    </lineage>
</organism>
<dbReference type="Proteomes" id="UP000789342">
    <property type="component" value="Unassembled WGS sequence"/>
</dbReference>